<keyword evidence="7" id="KW-1185">Reference proteome</keyword>
<dbReference type="Pfam" id="PF00072">
    <property type="entry name" value="Response_reg"/>
    <property type="match status" value="1"/>
</dbReference>
<dbReference type="SMART" id="SM00862">
    <property type="entry name" value="Trans_reg_C"/>
    <property type="match status" value="1"/>
</dbReference>
<dbReference type="GO" id="GO:0032993">
    <property type="term" value="C:protein-DNA complex"/>
    <property type="evidence" value="ECO:0007669"/>
    <property type="project" value="TreeGrafter"/>
</dbReference>
<dbReference type="CDD" id="cd00383">
    <property type="entry name" value="trans_reg_C"/>
    <property type="match status" value="1"/>
</dbReference>
<gene>
    <name evidence="6" type="ORF">BJ979_000015</name>
</gene>
<reference evidence="6 7" key="1">
    <citation type="submission" date="2020-07" db="EMBL/GenBank/DDBJ databases">
        <title>Sequencing the genomes of 1000 actinobacteria strains.</title>
        <authorList>
            <person name="Klenk H.-P."/>
        </authorList>
    </citation>
    <scope>NUCLEOTIDE SEQUENCE [LARGE SCALE GENOMIC DNA]</scope>
    <source>
        <strain evidence="6 7">DSM 23141</strain>
    </source>
</reference>
<sequence length="236" mass="25278">MRVLLLEDDDALRSSIASVLRSRGDAVDEATTLAEADERLFITDYDVAVLDRTVPGGDSAALARRARADGVTTPILFLTALDGIEQRVAGLDAGGDDYLAKPFAMAELLARLRSLGRRSASVQAPVLTLADLAVDPAQLTAQRGGRTLTLTAKELAILVYLLRNAGRVVSRTDLIEHCWDEDADPRSNVVDVRMRLLRQKLGEPALVHTVRGAGYVAREPDAEDARPVVGGDPGTA</sequence>
<dbReference type="GO" id="GO:0005829">
    <property type="term" value="C:cytosol"/>
    <property type="evidence" value="ECO:0007669"/>
    <property type="project" value="TreeGrafter"/>
</dbReference>
<evidence type="ECO:0000313" key="7">
    <source>
        <dbReference type="Proteomes" id="UP000553888"/>
    </source>
</evidence>
<dbReference type="AlphaFoldDB" id="A0A852YHY7"/>
<dbReference type="PANTHER" id="PTHR48111">
    <property type="entry name" value="REGULATOR OF RPOS"/>
    <property type="match status" value="1"/>
</dbReference>
<evidence type="ECO:0000256" key="3">
    <source>
        <dbReference type="PROSITE-ProRule" id="PRU01091"/>
    </source>
</evidence>
<dbReference type="InterPro" id="IPR039420">
    <property type="entry name" value="WalR-like"/>
</dbReference>
<evidence type="ECO:0000256" key="1">
    <source>
        <dbReference type="ARBA" id="ARBA00023125"/>
    </source>
</evidence>
<dbReference type="Gene3D" id="6.10.250.690">
    <property type="match status" value="1"/>
</dbReference>
<dbReference type="RefSeq" id="WP_343046519.1">
    <property type="nucleotide sequence ID" value="NZ_JACBZY010000001.1"/>
</dbReference>
<dbReference type="InterPro" id="IPR011006">
    <property type="entry name" value="CheY-like_superfamily"/>
</dbReference>
<feature type="domain" description="OmpR/PhoB-type" evidence="5">
    <location>
        <begin position="124"/>
        <end position="219"/>
    </location>
</feature>
<dbReference type="SMART" id="SM00448">
    <property type="entry name" value="REC"/>
    <property type="match status" value="1"/>
</dbReference>
<evidence type="ECO:0000256" key="2">
    <source>
        <dbReference type="PROSITE-ProRule" id="PRU00169"/>
    </source>
</evidence>
<dbReference type="Gene3D" id="3.40.50.2300">
    <property type="match status" value="1"/>
</dbReference>
<keyword evidence="2" id="KW-0597">Phosphoprotein</keyword>
<dbReference type="Gene3D" id="1.10.10.10">
    <property type="entry name" value="Winged helix-like DNA-binding domain superfamily/Winged helix DNA-binding domain"/>
    <property type="match status" value="1"/>
</dbReference>
<keyword evidence="1 3" id="KW-0238">DNA-binding</keyword>
<dbReference type="PROSITE" id="PS51755">
    <property type="entry name" value="OMPR_PHOB"/>
    <property type="match status" value="1"/>
</dbReference>
<dbReference type="GO" id="GO:0000156">
    <property type="term" value="F:phosphorelay response regulator activity"/>
    <property type="evidence" value="ECO:0007669"/>
    <property type="project" value="TreeGrafter"/>
</dbReference>
<name>A0A852YHY7_9MICO</name>
<feature type="domain" description="Response regulatory" evidence="4">
    <location>
        <begin position="2"/>
        <end position="116"/>
    </location>
</feature>
<dbReference type="SUPFAM" id="SSF52172">
    <property type="entry name" value="CheY-like"/>
    <property type="match status" value="1"/>
</dbReference>
<proteinExistence type="predicted"/>
<evidence type="ECO:0000259" key="5">
    <source>
        <dbReference type="PROSITE" id="PS51755"/>
    </source>
</evidence>
<evidence type="ECO:0000313" key="6">
    <source>
        <dbReference type="EMBL" id="NYG97389.1"/>
    </source>
</evidence>
<dbReference type="PANTHER" id="PTHR48111:SF36">
    <property type="entry name" value="TRANSCRIPTIONAL REGULATORY PROTEIN CUTR"/>
    <property type="match status" value="1"/>
</dbReference>
<dbReference type="InterPro" id="IPR001789">
    <property type="entry name" value="Sig_transdc_resp-reg_receiver"/>
</dbReference>
<dbReference type="GO" id="GO:0006355">
    <property type="term" value="P:regulation of DNA-templated transcription"/>
    <property type="evidence" value="ECO:0007669"/>
    <property type="project" value="InterPro"/>
</dbReference>
<feature type="modified residue" description="4-aspartylphosphate" evidence="2">
    <location>
        <position position="51"/>
    </location>
</feature>
<dbReference type="Proteomes" id="UP000553888">
    <property type="component" value="Unassembled WGS sequence"/>
</dbReference>
<accession>A0A852YHY7</accession>
<dbReference type="EMBL" id="JACBZY010000001">
    <property type="protein sequence ID" value="NYG97389.1"/>
    <property type="molecule type" value="Genomic_DNA"/>
</dbReference>
<dbReference type="GO" id="GO:0000976">
    <property type="term" value="F:transcription cis-regulatory region binding"/>
    <property type="evidence" value="ECO:0007669"/>
    <property type="project" value="TreeGrafter"/>
</dbReference>
<feature type="DNA-binding region" description="OmpR/PhoB-type" evidence="3">
    <location>
        <begin position="124"/>
        <end position="219"/>
    </location>
</feature>
<organism evidence="6 7">
    <name type="scientific">Schumannella luteola</name>
    <dbReference type="NCBI Taxonomy" id="472059"/>
    <lineage>
        <taxon>Bacteria</taxon>
        <taxon>Bacillati</taxon>
        <taxon>Actinomycetota</taxon>
        <taxon>Actinomycetes</taxon>
        <taxon>Micrococcales</taxon>
        <taxon>Microbacteriaceae</taxon>
        <taxon>Schumannella</taxon>
    </lineage>
</organism>
<comment type="caution">
    <text evidence="6">The sequence shown here is derived from an EMBL/GenBank/DDBJ whole genome shotgun (WGS) entry which is preliminary data.</text>
</comment>
<dbReference type="Pfam" id="PF00486">
    <property type="entry name" value="Trans_reg_C"/>
    <property type="match status" value="1"/>
</dbReference>
<dbReference type="InterPro" id="IPR036388">
    <property type="entry name" value="WH-like_DNA-bd_sf"/>
</dbReference>
<dbReference type="PROSITE" id="PS50110">
    <property type="entry name" value="RESPONSE_REGULATORY"/>
    <property type="match status" value="1"/>
</dbReference>
<dbReference type="InterPro" id="IPR001867">
    <property type="entry name" value="OmpR/PhoB-type_DNA-bd"/>
</dbReference>
<protein>
    <submittedName>
        <fullName evidence="6">Two-component system copper resistance phosphate regulon response regulator CusR</fullName>
    </submittedName>
</protein>
<evidence type="ECO:0000259" key="4">
    <source>
        <dbReference type="PROSITE" id="PS50110"/>
    </source>
</evidence>